<gene>
    <name evidence="1" type="ORF">SPARVUS_LOCUS3461959</name>
</gene>
<reference evidence="1" key="1">
    <citation type="submission" date="2023-05" db="EMBL/GenBank/DDBJ databases">
        <authorList>
            <person name="Stuckert A."/>
        </authorList>
    </citation>
    <scope>NUCLEOTIDE SEQUENCE</scope>
</reference>
<accession>A0ABN9BR78</accession>
<dbReference type="EMBL" id="CATNWA010005505">
    <property type="protein sequence ID" value="CAI9550148.1"/>
    <property type="molecule type" value="Genomic_DNA"/>
</dbReference>
<evidence type="ECO:0000313" key="2">
    <source>
        <dbReference type="Proteomes" id="UP001162483"/>
    </source>
</evidence>
<comment type="caution">
    <text evidence="1">The sequence shown here is derived from an EMBL/GenBank/DDBJ whole genome shotgun (WGS) entry which is preliminary data.</text>
</comment>
<keyword evidence="2" id="KW-1185">Reference proteome</keyword>
<dbReference type="Proteomes" id="UP001162483">
    <property type="component" value="Unassembled WGS sequence"/>
</dbReference>
<name>A0ABN9BR78_9NEOB</name>
<proteinExistence type="predicted"/>
<sequence>MSSLTSAQLISSAAKSSVLQTQQVQNVQIAKKVPASSSGAVITKLIIAKPLNSKPGQTTQVSSVFAGKVLSHANSATQSKPIVITE</sequence>
<evidence type="ECO:0000313" key="1">
    <source>
        <dbReference type="EMBL" id="CAI9550148.1"/>
    </source>
</evidence>
<organism evidence="1 2">
    <name type="scientific">Staurois parvus</name>
    <dbReference type="NCBI Taxonomy" id="386267"/>
    <lineage>
        <taxon>Eukaryota</taxon>
        <taxon>Metazoa</taxon>
        <taxon>Chordata</taxon>
        <taxon>Craniata</taxon>
        <taxon>Vertebrata</taxon>
        <taxon>Euteleostomi</taxon>
        <taxon>Amphibia</taxon>
        <taxon>Batrachia</taxon>
        <taxon>Anura</taxon>
        <taxon>Neobatrachia</taxon>
        <taxon>Ranoidea</taxon>
        <taxon>Ranidae</taxon>
        <taxon>Staurois</taxon>
    </lineage>
</organism>
<protein>
    <submittedName>
        <fullName evidence="1">Uncharacterized protein</fullName>
    </submittedName>
</protein>
<feature type="non-terminal residue" evidence="1">
    <location>
        <position position="86"/>
    </location>
</feature>